<proteinExistence type="predicted"/>
<sequence length="162" mass="16757" precursor="true">MRRVFIPALLAVAFVASSSVNASAFGLFDKLCNNGCDSVCCDVEPACGCEAPVACGCAVEPTCGADVCCDSGFKIKRPHLLSRLFHKNHGCDSCVEPACGCEVIEPACGCEQQCAPACGPTCGQKVKGFLKGLFHKHNNCCDAAPCCVEPTCGVEPSCGAGW</sequence>
<reference evidence="2 3" key="1">
    <citation type="submission" date="2019-02" db="EMBL/GenBank/DDBJ databases">
        <title>Deep-cultivation of Planctomycetes and their phenomic and genomic characterization uncovers novel biology.</title>
        <authorList>
            <person name="Wiegand S."/>
            <person name="Jogler M."/>
            <person name="Boedeker C."/>
            <person name="Pinto D."/>
            <person name="Vollmers J."/>
            <person name="Rivas-Marin E."/>
            <person name="Kohn T."/>
            <person name="Peeters S.H."/>
            <person name="Heuer A."/>
            <person name="Rast P."/>
            <person name="Oberbeckmann S."/>
            <person name="Bunk B."/>
            <person name="Jeske O."/>
            <person name="Meyerdierks A."/>
            <person name="Storesund J.E."/>
            <person name="Kallscheuer N."/>
            <person name="Luecker S."/>
            <person name="Lage O.M."/>
            <person name="Pohl T."/>
            <person name="Merkel B.J."/>
            <person name="Hornburger P."/>
            <person name="Mueller R.-W."/>
            <person name="Bruemmer F."/>
            <person name="Labrenz M."/>
            <person name="Spormann A.M."/>
            <person name="Op Den Camp H."/>
            <person name="Overmann J."/>
            <person name="Amann R."/>
            <person name="Jetten M.S.M."/>
            <person name="Mascher T."/>
            <person name="Medema M.H."/>
            <person name="Devos D.P."/>
            <person name="Kaster A.-K."/>
            <person name="Ovreas L."/>
            <person name="Rohde M."/>
            <person name="Galperin M.Y."/>
            <person name="Jogler C."/>
        </authorList>
    </citation>
    <scope>NUCLEOTIDE SEQUENCE [LARGE SCALE GENOMIC DNA]</scope>
    <source>
        <strain evidence="2 3">Pla52o</strain>
    </source>
</reference>
<keyword evidence="1" id="KW-0732">Signal</keyword>
<dbReference type="AlphaFoldDB" id="A0A5C6C0K3"/>
<evidence type="ECO:0008006" key="4">
    <source>
        <dbReference type="Google" id="ProtNLM"/>
    </source>
</evidence>
<evidence type="ECO:0000313" key="2">
    <source>
        <dbReference type="EMBL" id="TWU17725.1"/>
    </source>
</evidence>
<feature type="chain" id="PRO_5022933456" description="Keratin-like protein" evidence="1">
    <location>
        <begin position="25"/>
        <end position="162"/>
    </location>
</feature>
<dbReference type="Proteomes" id="UP000316304">
    <property type="component" value="Unassembled WGS sequence"/>
</dbReference>
<name>A0A5C6C0K3_9BACT</name>
<dbReference type="EMBL" id="SJPT01000010">
    <property type="protein sequence ID" value="TWU17725.1"/>
    <property type="molecule type" value="Genomic_DNA"/>
</dbReference>
<gene>
    <name evidence="2" type="ORF">Pla52o_49400</name>
</gene>
<accession>A0A5C6C0K3</accession>
<keyword evidence="3" id="KW-1185">Reference proteome</keyword>
<evidence type="ECO:0000313" key="3">
    <source>
        <dbReference type="Proteomes" id="UP000316304"/>
    </source>
</evidence>
<feature type="signal peptide" evidence="1">
    <location>
        <begin position="1"/>
        <end position="24"/>
    </location>
</feature>
<organism evidence="2 3">
    <name type="scientific">Novipirellula galeiformis</name>
    <dbReference type="NCBI Taxonomy" id="2528004"/>
    <lineage>
        <taxon>Bacteria</taxon>
        <taxon>Pseudomonadati</taxon>
        <taxon>Planctomycetota</taxon>
        <taxon>Planctomycetia</taxon>
        <taxon>Pirellulales</taxon>
        <taxon>Pirellulaceae</taxon>
        <taxon>Novipirellula</taxon>
    </lineage>
</organism>
<comment type="caution">
    <text evidence="2">The sequence shown here is derived from an EMBL/GenBank/DDBJ whole genome shotgun (WGS) entry which is preliminary data.</text>
</comment>
<evidence type="ECO:0000256" key="1">
    <source>
        <dbReference type="SAM" id="SignalP"/>
    </source>
</evidence>
<protein>
    <recommendedName>
        <fullName evidence="4">Keratin-like protein</fullName>
    </recommendedName>
</protein>